<proteinExistence type="predicted"/>
<evidence type="ECO:0000313" key="2">
    <source>
        <dbReference type="Proteomes" id="UP001301526"/>
    </source>
</evidence>
<dbReference type="EMBL" id="CP118734">
    <property type="protein sequence ID" value="WNY48229.1"/>
    <property type="molecule type" value="Genomic_DNA"/>
</dbReference>
<dbReference type="AlphaFoldDB" id="A0AA97A165"/>
<accession>A0AA97A165</accession>
<organism evidence="1 2">
    <name type="scientific">Streptococcus iners subsp. hyiners</name>
    <dbReference type="NCBI Taxonomy" id="3028083"/>
    <lineage>
        <taxon>Bacteria</taxon>
        <taxon>Bacillati</taxon>
        <taxon>Bacillota</taxon>
        <taxon>Bacilli</taxon>
        <taxon>Lactobacillales</taxon>
        <taxon>Streptococcaceae</taxon>
        <taxon>Streptococcus</taxon>
        <taxon>Streptococcus iners</taxon>
    </lineage>
</organism>
<reference evidence="1 2" key="1">
    <citation type="submission" date="2023-02" db="EMBL/GenBank/DDBJ databases">
        <title>Streptococcus sp. Genome Sequencing and Assembly.</title>
        <authorList>
            <person name="Shore S.M."/>
            <person name="Nicholson T.L."/>
        </authorList>
    </citation>
    <scope>NUCLEOTIDE SEQUENCE [LARGE SCALE GENOMIC DNA]</scope>
    <source>
        <strain evidence="1 2">29892</strain>
    </source>
</reference>
<protein>
    <submittedName>
        <fullName evidence="1">Uncharacterized protein</fullName>
    </submittedName>
</protein>
<sequence length="157" mass="18582">MKNNLEITWADIYREWEVYAEHFHLHPLMSKESKFQVVSPEMSRGSLLTFQLLNHYLEDEEKYAAVWLASFCRDLMQDYAYLLNSRAYMLVSQVYFQSVKQFDVCVQAWAKPLTRLQPKLFISHRMFENADLTNLACLVELAMIQASLVQAQMLERM</sequence>
<dbReference type="Proteomes" id="UP001301526">
    <property type="component" value="Chromosome"/>
</dbReference>
<name>A0AA97A165_9STRE</name>
<gene>
    <name evidence="1" type="ORF">PW220_05705</name>
</gene>
<keyword evidence="2" id="KW-1185">Reference proteome</keyword>
<evidence type="ECO:0000313" key="1">
    <source>
        <dbReference type="EMBL" id="WNY48229.1"/>
    </source>
</evidence>
<dbReference type="RefSeq" id="WP_248054078.1">
    <property type="nucleotide sequence ID" value="NZ_CP118734.1"/>
</dbReference>